<evidence type="ECO:0000313" key="5">
    <source>
        <dbReference type="Proteomes" id="UP001374535"/>
    </source>
</evidence>
<dbReference type="GO" id="GO:0005829">
    <property type="term" value="C:cytosol"/>
    <property type="evidence" value="ECO:0007669"/>
    <property type="project" value="TreeGrafter"/>
</dbReference>
<dbReference type="EMBL" id="CP144700">
    <property type="protein sequence ID" value="WVZ24445.1"/>
    <property type="molecule type" value="Genomic_DNA"/>
</dbReference>
<evidence type="ECO:0000313" key="4">
    <source>
        <dbReference type="EMBL" id="WVZ24445.1"/>
    </source>
</evidence>
<organism evidence="4 5">
    <name type="scientific">Vigna mungo</name>
    <name type="common">Black gram</name>
    <name type="synonym">Phaseolus mungo</name>
    <dbReference type="NCBI Taxonomy" id="3915"/>
    <lineage>
        <taxon>Eukaryota</taxon>
        <taxon>Viridiplantae</taxon>
        <taxon>Streptophyta</taxon>
        <taxon>Embryophyta</taxon>
        <taxon>Tracheophyta</taxon>
        <taxon>Spermatophyta</taxon>
        <taxon>Magnoliopsida</taxon>
        <taxon>eudicotyledons</taxon>
        <taxon>Gunneridae</taxon>
        <taxon>Pentapetalae</taxon>
        <taxon>rosids</taxon>
        <taxon>fabids</taxon>
        <taxon>Fabales</taxon>
        <taxon>Fabaceae</taxon>
        <taxon>Papilionoideae</taxon>
        <taxon>50 kb inversion clade</taxon>
        <taxon>NPAAA clade</taxon>
        <taxon>indigoferoid/millettioid clade</taxon>
        <taxon>Phaseoleae</taxon>
        <taxon>Vigna</taxon>
    </lineage>
</organism>
<evidence type="ECO:0000259" key="3">
    <source>
        <dbReference type="Pfam" id="PF10509"/>
    </source>
</evidence>
<protein>
    <recommendedName>
        <fullName evidence="3">Galactokinase N-terminal domain-containing protein</fullName>
    </recommendedName>
</protein>
<dbReference type="AlphaFoldDB" id="A0AAQ3PBA7"/>
<reference evidence="4 5" key="1">
    <citation type="journal article" date="2023" name="Life. Sci Alliance">
        <title>Evolutionary insights into 3D genome organization and epigenetic landscape of Vigna mungo.</title>
        <authorList>
            <person name="Junaid A."/>
            <person name="Singh B."/>
            <person name="Bhatia S."/>
        </authorList>
    </citation>
    <scope>NUCLEOTIDE SEQUENCE [LARGE SCALE GENOMIC DNA]</scope>
    <source>
        <strain evidence="4">Urdbean</strain>
    </source>
</reference>
<name>A0AAQ3PBA7_VIGMU</name>
<dbReference type="Proteomes" id="UP001374535">
    <property type="component" value="Chromosome 1"/>
</dbReference>
<dbReference type="SUPFAM" id="SSF54211">
    <property type="entry name" value="Ribosomal protein S5 domain 2-like"/>
    <property type="match status" value="1"/>
</dbReference>
<dbReference type="GO" id="GO:0006012">
    <property type="term" value="P:galactose metabolic process"/>
    <property type="evidence" value="ECO:0007669"/>
    <property type="project" value="TreeGrafter"/>
</dbReference>
<keyword evidence="5" id="KW-1185">Reference proteome</keyword>
<dbReference type="InterPro" id="IPR014721">
    <property type="entry name" value="Ribsml_uS5_D2-typ_fold_subgr"/>
</dbReference>
<dbReference type="Gene3D" id="3.30.230.10">
    <property type="match status" value="1"/>
</dbReference>
<keyword evidence="2" id="KW-0067">ATP-binding</keyword>
<dbReference type="InterPro" id="IPR019539">
    <property type="entry name" value="GalKase_N"/>
</dbReference>
<dbReference type="PANTHER" id="PTHR10457:SF6">
    <property type="entry name" value="GALACTURONOKINASE"/>
    <property type="match status" value="1"/>
</dbReference>
<evidence type="ECO:0000256" key="1">
    <source>
        <dbReference type="ARBA" id="ARBA00022741"/>
    </source>
</evidence>
<dbReference type="InterPro" id="IPR020568">
    <property type="entry name" value="Ribosomal_Su5_D2-typ_SF"/>
</dbReference>
<proteinExistence type="predicted"/>
<dbReference type="GO" id="GO:0005524">
    <property type="term" value="F:ATP binding"/>
    <property type="evidence" value="ECO:0007669"/>
    <property type="project" value="UniProtKB-KW"/>
</dbReference>
<dbReference type="GO" id="GO:0047912">
    <property type="term" value="F:galacturonokinase activity"/>
    <property type="evidence" value="ECO:0007669"/>
    <property type="project" value="TreeGrafter"/>
</dbReference>
<gene>
    <name evidence="4" type="ORF">V8G54_002989</name>
</gene>
<evidence type="ECO:0000256" key="2">
    <source>
        <dbReference type="ARBA" id="ARBA00022840"/>
    </source>
</evidence>
<dbReference type="Pfam" id="PF10509">
    <property type="entry name" value="GalKase_gal_bdg"/>
    <property type="match status" value="1"/>
</dbReference>
<dbReference type="PANTHER" id="PTHR10457">
    <property type="entry name" value="MEVALONATE KINASE/GALACTOKINASE"/>
    <property type="match status" value="1"/>
</dbReference>
<accession>A0AAQ3PBA7</accession>
<feature type="domain" description="Galactokinase N-terminal" evidence="3">
    <location>
        <begin position="29"/>
        <end position="65"/>
    </location>
</feature>
<sequence>MDAQGWPSCTELNEIRERVSKMANVNTAEVRVVVSPYRICPLGAHIDHQGGTVLAMTINKGILLGFAPSANYQVVIHSGQFQGEIKFRSVKGGAGNWAGEGIAILVDIKPPISSSHPNLQDLWPVLIELLHTFLLPFSLGLFLVDETQQPKDKCLAKDSSELHEQCDWGRYARGAVYALQSRGNNLSKVRYIARGSLFCSSPGYAIFRLYQMDSSFI</sequence>
<keyword evidence="1" id="KW-0547">Nucleotide-binding</keyword>